<dbReference type="SMART" id="SM00881">
    <property type="entry name" value="CoA_binding"/>
    <property type="match status" value="1"/>
</dbReference>
<dbReference type="Pfam" id="PF00583">
    <property type="entry name" value="Acetyltransf_1"/>
    <property type="match status" value="1"/>
</dbReference>
<dbReference type="Gene3D" id="3.40.50.261">
    <property type="entry name" value="Succinyl-CoA synthetase domains"/>
    <property type="match status" value="2"/>
</dbReference>
<comment type="caution">
    <text evidence="2">The sequence shown here is derived from an EMBL/GenBank/DDBJ whole genome shotgun (WGS) entry which is preliminary data.</text>
</comment>
<dbReference type="PANTHER" id="PTHR42793:SF1">
    <property type="entry name" value="PEPTIDYL-LYSINE N-ACETYLTRANSFERASE PATZ"/>
    <property type="match status" value="1"/>
</dbReference>
<keyword evidence="2" id="KW-0012">Acyltransferase</keyword>
<dbReference type="EC" id="2.3.1.-" evidence="2"/>
<dbReference type="Gene3D" id="3.40.630.30">
    <property type="match status" value="1"/>
</dbReference>
<dbReference type="Gene3D" id="3.30.470.20">
    <property type="entry name" value="ATP-grasp fold, B domain"/>
    <property type="match status" value="1"/>
</dbReference>
<dbReference type="PROSITE" id="PS51186">
    <property type="entry name" value="GNAT"/>
    <property type="match status" value="1"/>
</dbReference>
<keyword evidence="2" id="KW-0808">Transferase</keyword>
<evidence type="ECO:0000313" key="3">
    <source>
        <dbReference type="Proteomes" id="UP000677913"/>
    </source>
</evidence>
<dbReference type="Proteomes" id="UP000677913">
    <property type="component" value="Unassembled WGS sequence"/>
</dbReference>
<dbReference type="InterPro" id="IPR032875">
    <property type="entry name" value="Succ_CoA_lig_flav_dom"/>
</dbReference>
<dbReference type="EMBL" id="JAGSXH010000043">
    <property type="protein sequence ID" value="MBS2964163.1"/>
    <property type="molecule type" value="Genomic_DNA"/>
</dbReference>
<dbReference type="InterPro" id="IPR000182">
    <property type="entry name" value="GNAT_dom"/>
</dbReference>
<dbReference type="SUPFAM" id="SSF51735">
    <property type="entry name" value="NAD(P)-binding Rossmann-fold domains"/>
    <property type="match status" value="1"/>
</dbReference>
<organism evidence="2 3">
    <name type="scientific">Actinocrinis puniceicyclus</name>
    <dbReference type="NCBI Taxonomy" id="977794"/>
    <lineage>
        <taxon>Bacteria</taxon>
        <taxon>Bacillati</taxon>
        <taxon>Actinomycetota</taxon>
        <taxon>Actinomycetes</taxon>
        <taxon>Catenulisporales</taxon>
        <taxon>Actinospicaceae</taxon>
        <taxon>Actinocrinis</taxon>
    </lineage>
</organism>
<dbReference type="GO" id="GO:0016747">
    <property type="term" value="F:acyltransferase activity, transferring groups other than amino-acyl groups"/>
    <property type="evidence" value="ECO:0007669"/>
    <property type="project" value="InterPro"/>
</dbReference>
<dbReference type="CDD" id="cd04301">
    <property type="entry name" value="NAT_SF"/>
    <property type="match status" value="1"/>
</dbReference>
<evidence type="ECO:0000259" key="1">
    <source>
        <dbReference type="PROSITE" id="PS51186"/>
    </source>
</evidence>
<dbReference type="InterPro" id="IPR036291">
    <property type="entry name" value="NAD(P)-bd_dom_sf"/>
</dbReference>
<sequence>MDTDFDTPGSYALLTDGSCVLIRPAEPEDWQAVHDFAAALGSRSVYRRFFGFPKNPGRVMADAVCAPTPAVQPRPRGALLAFLGGAVVGMAEWIRDSDPEQAEIAFVVADLVQGRGVATLLAEHLLDEADQAGIQTFTAITQGENRAMLDVFTTLGLPVHKVWDHGTWLVTVDLDLLAAQRVALLDAAARRERIADDASLRPLLDPDSIAVVGDPQDSATLAVREHLGGFAGRIWHAGADAADLDPDARVQLAVITSPPHLAAGAARVCGAHGARTVIATATGFDDASGRALLDACRATGMRLLGPGSLGVVNTGVRGGLNASLAPGPFTGGPTGVAVQSGGVGLAVLAHLVRLGIGIGTFAAVGDKYDVSANDLLMHWEGDEGVHLGLLHVESFGNPRKFARTARRLSRRMPLLAVDPEQSPNQARTALYAQAGITVVPTLGALVCAAALLAHQPPPRGRRVAVLGNTRGMLSLAVQACVKAGLDVVAARNVTATADAARLRAALTETMNAEPCDALLIALAPTVPVAPHGGLADRSVLEAVTVPVAAVLAEQAETVTVLNAPKRAARRNGKARPARSPVPCYNDAAMAAQALAAAAAATAARDRPEDHEPEVGHTDRAAARSVVEGALATAPRGRALYDSERAALLEAFGIPLAHGAYTAGAGPARRLTVTAWQDPVFGPLLTCLRDGDSGAEATLLVPAGAQELADLASAALPADETGRRVDGARLAEALGRVAALIDAFPQLASVRLNVIAEQDGMARVVTGDVHVAPSRRKDPYLRRLRRAPVE</sequence>
<evidence type="ECO:0000313" key="2">
    <source>
        <dbReference type="EMBL" id="MBS2964163.1"/>
    </source>
</evidence>
<dbReference type="InterPro" id="IPR016102">
    <property type="entry name" value="Succinyl-CoA_synth-like"/>
</dbReference>
<dbReference type="SUPFAM" id="SSF55729">
    <property type="entry name" value="Acyl-CoA N-acyltransferases (Nat)"/>
    <property type="match status" value="1"/>
</dbReference>
<name>A0A8J8BCH3_9ACTN</name>
<gene>
    <name evidence="2" type="ORF">KGA66_13980</name>
</gene>
<feature type="domain" description="N-acetyltransferase" evidence="1">
    <location>
        <begin position="20"/>
        <end position="175"/>
    </location>
</feature>
<dbReference type="InterPro" id="IPR016181">
    <property type="entry name" value="Acyl_CoA_acyltransferase"/>
</dbReference>
<dbReference type="AlphaFoldDB" id="A0A8J8BCH3"/>
<reference evidence="2" key="1">
    <citation type="submission" date="2021-04" db="EMBL/GenBank/DDBJ databases">
        <title>Genome based classification of Actinospica acidithermotolerans sp. nov., an actinobacterium isolated from an Indonesian hot spring.</title>
        <authorList>
            <person name="Kusuma A.B."/>
            <person name="Putra K.E."/>
            <person name="Nafisah S."/>
            <person name="Loh J."/>
            <person name="Nouioui I."/>
            <person name="Goodfellow M."/>
        </authorList>
    </citation>
    <scope>NUCLEOTIDE SEQUENCE</scope>
    <source>
        <strain evidence="2">DSM 45618</strain>
    </source>
</reference>
<dbReference type="SUPFAM" id="SSF52210">
    <property type="entry name" value="Succinyl-CoA synthetase domains"/>
    <property type="match status" value="2"/>
</dbReference>
<accession>A0A8J8BCH3</accession>
<dbReference type="InterPro" id="IPR003781">
    <property type="entry name" value="CoA-bd"/>
</dbReference>
<proteinExistence type="predicted"/>
<dbReference type="RefSeq" id="WP_211468525.1">
    <property type="nucleotide sequence ID" value="NZ_JAGSXH010000043.1"/>
</dbReference>
<keyword evidence="3" id="KW-1185">Reference proteome</keyword>
<dbReference type="Pfam" id="PF13607">
    <property type="entry name" value="Succ_CoA_lig"/>
    <property type="match status" value="1"/>
</dbReference>
<dbReference type="PANTHER" id="PTHR42793">
    <property type="entry name" value="COA BINDING DOMAIN CONTAINING PROTEIN"/>
    <property type="match status" value="1"/>
</dbReference>
<dbReference type="Gene3D" id="3.40.50.720">
    <property type="entry name" value="NAD(P)-binding Rossmann-like Domain"/>
    <property type="match status" value="1"/>
</dbReference>
<protein>
    <submittedName>
        <fullName evidence="2">GNAT family N-acetyltransferase</fullName>
        <ecNumber evidence="2">2.3.1.-</ecNumber>
    </submittedName>
</protein>